<dbReference type="RefSeq" id="WP_129003557.1">
    <property type="nucleotide sequence ID" value="NZ_SDHZ01000002.1"/>
</dbReference>
<dbReference type="InterPro" id="IPR022156">
    <property type="entry name" value="Uncharacterised_YfbK_N"/>
</dbReference>
<dbReference type="Pfam" id="PF12450">
    <property type="entry name" value="vWF_A"/>
    <property type="match status" value="1"/>
</dbReference>
<dbReference type="InterPro" id="IPR021908">
    <property type="entry name" value="YfbK_C"/>
</dbReference>
<gene>
    <name evidence="2" type="ORF">ESB13_11915</name>
</gene>
<dbReference type="PANTHER" id="PTHR10579:SF43">
    <property type="entry name" value="ZINC FINGER (C3HC4-TYPE RING FINGER) FAMILY PROTEIN"/>
    <property type="match status" value="1"/>
</dbReference>
<proteinExistence type="predicted"/>
<dbReference type="InterPro" id="IPR002035">
    <property type="entry name" value="VWF_A"/>
</dbReference>
<evidence type="ECO:0000313" key="3">
    <source>
        <dbReference type="Proteomes" id="UP000290545"/>
    </source>
</evidence>
<dbReference type="InterPro" id="IPR036465">
    <property type="entry name" value="vWFA_dom_sf"/>
</dbReference>
<dbReference type="InterPro" id="IPR051266">
    <property type="entry name" value="CLCR"/>
</dbReference>
<dbReference type="SUPFAM" id="SSF53300">
    <property type="entry name" value="vWA-like"/>
    <property type="match status" value="1"/>
</dbReference>
<dbReference type="OrthoDB" id="9805121at2"/>
<keyword evidence="3" id="KW-1185">Reference proteome</keyword>
<comment type="caution">
    <text evidence="2">The sequence shown here is derived from an EMBL/GenBank/DDBJ whole genome shotgun (WGS) entry which is preliminary data.</text>
</comment>
<dbReference type="Proteomes" id="UP000290545">
    <property type="component" value="Unassembled WGS sequence"/>
</dbReference>
<dbReference type="EMBL" id="SDHZ01000002">
    <property type="protein sequence ID" value="RXK82836.1"/>
    <property type="molecule type" value="Genomic_DNA"/>
</dbReference>
<evidence type="ECO:0000313" key="2">
    <source>
        <dbReference type="EMBL" id="RXK82836.1"/>
    </source>
</evidence>
<dbReference type="Pfam" id="PF12034">
    <property type="entry name" value="YfbK_C"/>
    <property type="match status" value="1"/>
</dbReference>
<evidence type="ECO:0000259" key="1">
    <source>
        <dbReference type="PROSITE" id="PS50234"/>
    </source>
</evidence>
<dbReference type="CDD" id="cd01465">
    <property type="entry name" value="vWA_subgroup"/>
    <property type="match status" value="1"/>
</dbReference>
<dbReference type="Gene3D" id="3.40.50.410">
    <property type="entry name" value="von Willebrand factor, type A domain"/>
    <property type="match status" value="1"/>
</dbReference>
<accession>A0A4Q1D4H5</accession>
<feature type="domain" description="VWFA" evidence="1">
    <location>
        <begin position="234"/>
        <end position="412"/>
    </location>
</feature>
<name>A0A4Q1D4H5_9BACT</name>
<dbReference type="AlphaFoldDB" id="A0A4Q1D4H5"/>
<protein>
    <submittedName>
        <fullName evidence="2">VWA domain-containing protein</fullName>
    </submittedName>
</protein>
<reference evidence="2 3" key="1">
    <citation type="submission" date="2019-01" db="EMBL/GenBank/DDBJ databases">
        <title>Filimonas sp. strain TTM-71.</title>
        <authorList>
            <person name="Chen W.-M."/>
        </authorList>
    </citation>
    <scope>NUCLEOTIDE SEQUENCE [LARGE SCALE GENOMIC DNA]</scope>
    <source>
        <strain evidence="2 3">TTM-71</strain>
    </source>
</reference>
<organism evidence="2 3">
    <name type="scientific">Filimonas effusa</name>
    <dbReference type="NCBI Taxonomy" id="2508721"/>
    <lineage>
        <taxon>Bacteria</taxon>
        <taxon>Pseudomonadati</taxon>
        <taxon>Bacteroidota</taxon>
        <taxon>Chitinophagia</taxon>
        <taxon>Chitinophagales</taxon>
        <taxon>Chitinophagaceae</taxon>
        <taxon>Filimonas</taxon>
    </lineage>
</organism>
<dbReference type="PANTHER" id="PTHR10579">
    <property type="entry name" value="CALCIUM-ACTIVATED CHLORIDE CHANNEL REGULATOR"/>
    <property type="match status" value="1"/>
</dbReference>
<dbReference type="SMART" id="SM00327">
    <property type="entry name" value="VWA"/>
    <property type="match status" value="1"/>
</dbReference>
<dbReference type="PROSITE" id="PS50234">
    <property type="entry name" value="VWFA"/>
    <property type="match status" value="1"/>
</dbReference>
<sequence length="594" mass="65137">MKKLLLVILTSIILSFTGRAQYYIRGTINDEHGKPLPNVKINLFSKGYIGLFSGSCGIPSSLRVDTIILEAEGYQLLKTAVNTSQFQQFVLKCLPATQPPPMHLSSVTKNLLASGRYSFVPSNESYSRQIQNDFVTCAEYPETGFALNVDRASYSNVRRMVKSGSFVPPDAVRIEEMLNYFNFKLPEEEGDILPAKGFTCLSQVTSAPWSKTNQLLFINLKAPKVDLTNLPPSNLVFLIDVSGSMDKPNRLPLIQSAFKLLVENLRPIDTLAIVVYGGDIGVKLAPTSGADKKKINDAIDLLAPNGDTPGAGAIKAAYAEAAKSFNPNGNNRVILATDGDFNVGESSEKALEELIIQQRQSGIYLTCLGLGMGNYKDSKLETLAKRGNGNFAYLDNMNEAEKVLIKEFTKTLYAVANDAFLHISFNPRMVSSYRLIGFDNRMEALNDSTAQLEGGEVGSGHSLVAIFEIVPVAKNVAPEGSDVIVAGRYGTIKLQYKIPGNTNTRKQQFSVPANFIPFDQTDPAIQQAAAVAMFGELLKHSKFAAGYTWDDVRNIVANVNRKSDSVLDKELLTLVDKARKIYTSGKKRKRNNKD</sequence>
<dbReference type="Pfam" id="PF00092">
    <property type="entry name" value="VWA"/>
    <property type="match status" value="1"/>
</dbReference>